<dbReference type="SUPFAM" id="SSF57850">
    <property type="entry name" value="RING/U-box"/>
    <property type="match status" value="2"/>
</dbReference>
<name>A0A8T0GLV6_CERPU</name>
<feature type="domain" description="RING-type" evidence="5">
    <location>
        <begin position="211"/>
        <end position="249"/>
    </location>
</feature>
<dbReference type="Pfam" id="PF00569">
    <property type="entry name" value="ZZ"/>
    <property type="match status" value="1"/>
</dbReference>
<dbReference type="PANTHER" id="PTHR15898:SF13">
    <property type="entry name" value="BIFUNCTIONAL APOPTOSIS REGULATOR"/>
    <property type="match status" value="1"/>
</dbReference>
<evidence type="ECO:0000256" key="1">
    <source>
        <dbReference type="ARBA" id="ARBA00022723"/>
    </source>
</evidence>
<dbReference type="GO" id="GO:0061630">
    <property type="term" value="F:ubiquitin protein ligase activity"/>
    <property type="evidence" value="ECO:0007669"/>
    <property type="project" value="TreeGrafter"/>
</dbReference>
<dbReference type="GO" id="GO:0008270">
    <property type="term" value="F:zinc ion binding"/>
    <property type="evidence" value="ECO:0007669"/>
    <property type="project" value="UniProtKB-KW"/>
</dbReference>
<evidence type="ECO:0000256" key="2">
    <source>
        <dbReference type="ARBA" id="ARBA00022771"/>
    </source>
</evidence>
<keyword evidence="2 4" id="KW-0863">Zinc-finger</keyword>
<evidence type="ECO:0000256" key="4">
    <source>
        <dbReference type="PROSITE-ProRule" id="PRU00228"/>
    </source>
</evidence>
<evidence type="ECO:0000259" key="5">
    <source>
        <dbReference type="PROSITE" id="PS50089"/>
    </source>
</evidence>
<evidence type="ECO:0000313" key="8">
    <source>
        <dbReference type="Proteomes" id="UP000822688"/>
    </source>
</evidence>
<keyword evidence="1" id="KW-0479">Metal-binding</keyword>
<dbReference type="PANTHER" id="PTHR15898">
    <property type="entry name" value="BIFUNCTIONAL APOPTOSIS REGULATOR"/>
    <property type="match status" value="1"/>
</dbReference>
<sequence>MFASQETVQGRNLFRGFWWNLYLQSWKSLAAMEAQNGAFSPSLDDEPETVPSESFMEYLRDWYASSNQSMGMTRPSTELFDENGIHTPRSPLLTPSSFPFGNHQEENQVLEVLGQEVGQSSSPLEYILDTEALDTRGTSAGSWGSMYVELLDIYKNESVLPESLASMFAEFVSTWNSEVDSYLTTGSDREFEDSPDYLELDELNIMVDLLCPHCDYLVYRPFVLNCGHVFCERCIAVPRGSVLKCPSCKRHQPGLLPQVCDELDAYLRKAFPLEYTEQANRVPQVLKPVYRFGCLPSEIRKGLDICTRRRQHLVAINNALVCDSFPVPGTYPRRIVENIGPVLRGPLHYGIVCDGCGMVPIIGPRFECRDCTKEFGFDLCETCHRSGFDLTGHVNQEHTSDHRMQVWNNRRKKDVMKRNQISQRGRCLASHCAREAEMALDKLGQV</sequence>
<dbReference type="PROSITE" id="PS50135">
    <property type="entry name" value="ZF_ZZ_2"/>
    <property type="match status" value="1"/>
</dbReference>
<dbReference type="PROSITE" id="PS00518">
    <property type="entry name" value="ZF_RING_1"/>
    <property type="match status" value="1"/>
</dbReference>
<accession>A0A8T0GLV6</accession>
<comment type="caution">
    <text evidence="7">The sequence shown here is derived from an EMBL/GenBank/DDBJ whole genome shotgun (WGS) entry which is preliminary data.</text>
</comment>
<proteinExistence type="predicted"/>
<reference evidence="7" key="1">
    <citation type="submission" date="2020-06" db="EMBL/GenBank/DDBJ databases">
        <title>WGS assembly of Ceratodon purpureus strain R40.</title>
        <authorList>
            <person name="Carey S.B."/>
            <person name="Jenkins J."/>
            <person name="Shu S."/>
            <person name="Lovell J.T."/>
            <person name="Sreedasyam A."/>
            <person name="Maumus F."/>
            <person name="Tiley G.P."/>
            <person name="Fernandez-Pozo N."/>
            <person name="Barry K."/>
            <person name="Chen C."/>
            <person name="Wang M."/>
            <person name="Lipzen A."/>
            <person name="Daum C."/>
            <person name="Saski C.A."/>
            <person name="Payton A.C."/>
            <person name="Mcbreen J.C."/>
            <person name="Conrad R.E."/>
            <person name="Kollar L.M."/>
            <person name="Olsson S."/>
            <person name="Huttunen S."/>
            <person name="Landis J.B."/>
            <person name="Wickett N.J."/>
            <person name="Johnson M.G."/>
            <person name="Rensing S.A."/>
            <person name="Grimwood J."/>
            <person name="Schmutz J."/>
            <person name="Mcdaniel S.F."/>
        </authorList>
    </citation>
    <scope>NUCLEOTIDE SEQUENCE</scope>
    <source>
        <strain evidence="7">R40</strain>
    </source>
</reference>
<evidence type="ECO:0000313" key="7">
    <source>
        <dbReference type="EMBL" id="KAG0559214.1"/>
    </source>
</evidence>
<dbReference type="Gene3D" id="3.30.40.10">
    <property type="entry name" value="Zinc/RING finger domain, C3HC4 (zinc finger)"/>
    <property type="match status" value="1"/>
</dbReference>
<evidence type="ECO:0000259" key="6">
    <source>
        <dbReference type="PROSITE" id="PS50135"/>
    </source>
</evidence>
<dbReference type="InterPro" id="IPR001841">
    <property type="entry name" value="Znf_RING"/>
</dbReference>
<organism evidence="7 8">
    <name type="scientific">Ceratodon purpureus</name>
    <name type="common">Fire moss</name>
    <name type="synonym">Dicranum purpureum</name>
    <dbReference type="NCBI Taxonomy" id="3225"/>
    <lineage>
        <taxon>Eukaryota</taxon>
        <taxon>Viridiplantae</taxon>
        <taxon>Streptophyta</taxon>
        <taxon>Embryophyta</taxon>
        <taxon>Bryophyta</taxon>
        <taxon>Bryophytina</taxon>
        <taxon>Bryopsida</taxon>
        <taxon>Dicranidae</taxon>
        <taxon>Pseudoditrichales</taxon>
        <taxon>Ditrichaceae</taxon>
        <taxon>Ceratodon</taxon>
    </lineage>
</organism>
<dbReference type="SMART" id="SM00184">
    <property type="entry name" value="RING"/>
    <property type="match status" value="1"/>
</dbReference>
<feature type="domain" description="ZZ-type" evidence="6">
    <location>
        <begin position="348"/>
        <end position="412"/>
    </location>
</feature>
<dbReference type="GO" id="GO:0043161">
    <property type="term" value="P:proteasome-mediated ubiquitin-dependent protein catabolic process"/>
    <property type="evidence" value="ECO:0007669"/>
    <property type="project" value="TreeGrafter"/>
</dbReference>
<dbReference type="Proteomes" id="UP000822688">
    <property type="component" value="Chromosome 10"/>
</dbReference>
<dbReference type="PROSITE" id="PS01357">
    <property type="entry name" value="ZF_ZZ_1"/>
    <property type="match status" value="1"/>
</dbReference>
<dbReference type="InterPro" id="IPR013083">
    <property type="entry name" value="Znf_RING/FYVE/PHD"/>
</dbReference>
<dbReference type="InterPro" id="IPR017907">
    <property type="entry name" value="Znf_RING_CS"/>
</dbReference>
<dbReference type="PROSITE" id="PS50089">
    <property type="entry name" value="ZF_RING_2"/>
    <property type="match status" value="1"/>
</dbReference>
<dbReference type="EMBL" id="CM026431">
    <property type="protein sequence ID" value="KAG0559214.1"/>
    <property type="molecule type" value="Genomic_DNA"/>
</dbReference>
<protein>
    <submittedName>
        <fullName evidence="7">Uncharacterized protein</fullName>
    </submittedName>
</protein>
<evidence type="ECO:0000256" key="3">
    <source>
        <dbReference type="ARBA" id="ARBA00022833"/>
    </source>
</evidence>
<dbReference type="InterPro" id="IPR000433">
    <property type="entry name" value="Znf_ZZ"/>
</dbReference>
<dbReference type="Gene3D" id="3.30.60.90">
    <property type="match status" value="1"/>
</dbReference>
<dbReference type="AlphaFoldDB" id="A0A8T0GLV6"/>
<keyword evidence="3" id="KW-0862">Zinc</keyword>
<keyword evidence="8" id="KW-1185">Reference proteome</keyword>
<gene>
    <name evidence="7" type="ORF">KC19_10G087700</name>
</gene>
<dbReference type="InterPro" id="IPR043145">
    <property type="entry name" value="Znf_ZZ_sf"/>
</dbReference>